<dbReference type="SUPFAM" id="SSF88659">
    <property type="entry name" value="Sigma3 and sigma4 domains of RNA polymerase sigma factors"/>
    <property type="match status" value="1"/>
</dbReference>
<feature type="domain" description="RNA polymerase sigma factor 70 region 4 type 2" evidence="6">
    <location>
        <begin position="126"/>
        <end position="174"/>
    </location>
</feature>
<dbReference type="Gene3D" id="1.10.1740.10">
    <property type="match status" value="1"/>
</dbReference>
<dbReference type="InterPro" id="IPR007627">
    <property type="entry name" value="RNA_pol_sigma70_r2"/>
</dbReference>
<reference evidence="7 8" key="1">
    <citation type="submission" date="2019-02" db="EMBL/GenBank/DDBJ databases">
        <title>Pedobacter sp. nov., a novel speices isolated from soil of pinguins habitat in Antarcitica.</title>
        <authorList>
            <person name="He R.-H."/>
        </authorList>
    </citation>
    <scope>NUCLEOTIDE SEQUENCE [LARGE SCALE GENOMIC DNA]</scope>
    <source>
        <strain evidence="7 8">E01020</strain>
    </source>
</reference>
<gene>
    <name evidence="7" type="ORF">EZJ43_00005</name>
</gene>
<comment type="caution">
    <text evidence="7">The sequence shown here is derived from an EMBL/GenBank/DDBJ whole genome shotgun (WGS) entry which is preliminary data.</text>
</comment>
<dbReference type="Pfam" id="PF04542">
    <property type="entry name" value="Sigma70_r2"/>
    <property type="match status" value="1"/>
</dbReference>
<organism evidence="7 8">
    <name type="scientific">Pedobacter changchengzhani</name>
    <dbReference type="NCBI Taxonomy" id="2529274"/>
    <lineage>
        <taxon>Bacteria</taxon>
        <taxon>Pseudomonadati</taxon>
        <taxon>Bacteroidota</taxon>
        <taxon>Sphingobacteriia</taxon>
        <taxon>Sphingobacteriales</taxon>
        <taxon>Sphingobacteriaceae</taxon>
        <taxon>Pedobacter</taxon>
    </lineage>
</organism>
<dbReference type="InterPro" id="IPR013249">
    <property type="entry name" value="RNA_pol_sigma70_r4_t2"/>
</dbReference>
<proteinExistence type="inferred from homology"/>
<name>A0A4R5MQJ9_9SPHI</name>
<keyword evidence="3" id="KW-0731">Sigma factor</keyword>
<dbReference type="AlphaFoldDB" id="A0A4R5MQJ9"/>
<dbReference type="PANTHER" id="PTHR43133:SF46">
    <property type="entry name" value="RNA POLYMERASE SIGMA-70 FACTOR ECF SUBFAMILY"/>
    <property type="match status" value="1"/>
</dbReference>
<evidence type="ECO:0000256" key="4">
    <source>
        <dbReference type="ARBA" id="ARBA00023163"/>
    </source>
</evidence>
<dbReference type="InterPro" id="IPR036388">
    <property type="entry name" value="WH-like_DNA-bd_sf"/>
</dbReference>
<dbReference type="InterPro" id="IPR013325">
    <property type="entry name" value="RNA_pol_sigma_r2"/>
</dbReference>
<dbReference type="GO" id="GO:0016987">
    <property type="term" value="F:sigma factor activity"/>
    <property type="evidence" value="ECO:0007669"/>
    <property type="project" value="UniProtKB-KW"/>
</dbReference>
<evidence type="ECO:0000256" key="2">
    <source>
        <dbReference type="ARBA" id="ARBA00023015"/>
    </source>
</evidence>
<keyword evidence="2" id="KW-0805">Transcription regulation</keyword>
<dbReference type="GO" id="GO:0003677">
    <property type="term" value="F:DNA binding"/>
    <property type="evidence" value="ECO:0007669"/>
    <property type="project" value="InterPro"/>
</dbReference>
<protein>
    <submittedName>
        <fullName evidence="7">RNA polymerase sigma-70 factor</fullName>
    </submittedName>
</protein>
<evidence type="ECO:0000256" key="1">
    <source>
        <dbReference type="ARBA" id="ARBA00010641"/>
    </source>
</evidence>
<dbReference type="Pfam" id="PF08281">
    <property type="entry name" value="Sigma70_r4_2"/>
    <property type="match status" value="1"/>
</dbReference>
<dbReference type="InterPro" id="IPR039425">
    <property type="entry name" value="RNA_pol_sigma-70-like"/>
</dbReference>
<evidence type="ECO:0000259" key="5">
    <source>
        <dbReference type="Pfam" id="PF04542"/>
    </source>
</evidence>
<dbReference type="Gene3D" id="1.10.10.10">
    <property type="entry name" value="Winged helix-like DNA-binding domain superfamily/Winged helix DNA-binding domain"/>
    <property type="match status" value="1"/>
</dbReference>
<dbReference type="EMBL" id="SJCY01000001">
    <property type="protein sequence ID" value="TDG37519.1"/>
    <property type="molecule type" value="Genomic_DNA"/>
</dbReference>
<dbReference type="SUPFAM" id="SSF88946">
    <property type="entry name" value="Sigma2 domain of RNA polymerase sigma factors"/>
    <property type="match status" value="1"/>
</dbReference>
<evidence type="ECO:0000313" key="7">
    <source>
        <dbReference type="EMBL" id="TDG37519.1"/>
    </source>
</evidence>
<dbReference type="GO" id="GO:0006352">
    <property type="term" value="P:DNA-templated transcription initiation"/>
    <property type="evidence" value="ECO:0007669"/>
    <property type="project" value="InterPro"/>
</dbReference>
<dbReference type="NCBIfam" id="TIGR02937">
    <property type="entry name" value="sigma70-ECF"/>
    <property type="match status" value="1"/>
</dbReference>
<comment type="similarity">
    <text evidence="1">Belongs to the sigma-70 factor family. ECF subfamily.</text>
</comment>
<dbReference type="Proteomes" id="UP000295668">
    <property type="component" value="Unassembled WGS sequence"/>
</dbReference>
<evidence type="ECO:0000313" key="8">
    <source>
        <dbReference type="Proteomes" id="UP000295668"/>
    </source>
</evidence>
<feature type="domain" description="RNA polymerase sigma-70 region 2" evidence="5">
    <location>
        <begin position="27"/>
        <end position="91"/>
    </location>
</feature>
<dbReference type="NCBIfam" id="TIGR02985">
    <property type="entry name" value="Sig70_bacteroi1"/>
    <property type="match status" value="1"/>
</dbReference>
<dbReference type="PANTHER" id="PTHR43133">
    <property type="entry name" value="RNA POLYMERASE ECF-TYPE SIGMA FACTO"/>
    <property type="match status" value="1"/>
</dbReference>
<sequence>MMDNGVYNESTLIQGLRDGDEQSYAAIYEKYAPDLTNYAASKLPSLEEARDIIQDIFVYLWEERSELKITHSLNAFLFTVAKYRIIDFFRHKVIIEKYADKLGSLPQGVVNDVEDAITTKELDATLQSAVNKLTPKVKEVYKLSREGQLSIKEIANQTNVSPQTVKNQLTTALNFLRSCTDK</sequence>
<keyword evidence="4" id="KW-0804">Transcription</keyword>
<evidence type="ECO:0000256" key="3">
    <source>
        <dbReference type="ARBA" id="ARBA00023082"/>
    </source>
</evidence>
<keyword evidence="8" id="KW-1185">Reference proteome</keyword>
<evidence type="ECO:0000259" key="6">
    <source>
        <dbReference type="Pfam" id="PF08281"/>
    </source>
</evidence>
<dbReference type="InterPro" id="IPR014284">
    <property type="entry name" value="RNA_pol_sigma-70_dom"/>
</dbReference>
<dbReference type="InterPro" id="IPR014327">
    <property type="entry name" value="RNA_pol_sigma70_bacteroid"/>
</dbReference>
<accession>A0A4R5MQJ9</accession>
<dbReference type="InterPro" id="IPR013324">
    <property type="entry name" value="RNA_pol_sigma_r3/r4-like"/>
</dbReference>